<dbReference type="EMBL" id="AGTP01044255">
    <property type="status" value="NOT_ANNOTATED_CDS"/>
    <property type="molecule type" value="Genomic_DNA"/>
</dbReference>
<feature type="compositionally biased region" description="Low complexity" evidence="1">
    <location>
        <begin position="17"/>
        <end position="59"/>
    </location>
</feature>
<name>A0A287D2Z1_ICTTR</name>
<sequence length="195" mass="20994">MKKSKKKKSEARPPRDSSISPRGSSDSSTSQQPSSESTHPSPQSTTQPSKCTTQQSSPQKQLSPESSPKPSASQALPEPEAHPSSECLSSPHTNRKAAPSPKKGTQTQVGTQTCSCAVCPGSFACWRRLGLCHRRIFDVLLPQYCQAMSGRGLPSHVTFYRFPSAKRSSRHYSRAPSPWVCCCGSGGPGSCLLHH</sequence>
<dbReference type="InterPro" id="IPR026717">
    <property type="entry name" value="SPATA3"/>
</dbReference>
<reference evidence="3" key="1">
    <citation type="submission" date="2011-11" db="EMBL/GenBank/DDBJ databases">
        <title>The Draft Genome of Spermophilus tridecemlineatus.</title>
        <authorList>
            <consortium name="The Broad Institute Genome Assembly &amp; Analysis Group"/>
            <consortium name="Computational R&amp;D Group"/>
            <consortium name="and Sequencing Platform"/>
            <person name="Di Palma F."/>
            <person name="Alfoldi J."/>
            <person name="Johnson J."/>
            <person name="Berlin A."/>
            <person name="Gnerre S."/>
            <person name="Jaffe D."/>
            <person name="MacCallum I."/>
            <person name="Young S."/>
            <person name="Walker B.J."/>
            <person name="Lindblad-Toh K."/>
        </authorList>
    </citation>
    <scope>NUCLEOTIDE SEQUENCE [LARGE SCALE GENOMIC DNA]</scope>
</reference>
<dbReference type="GeneTree" id="ENSGT00390000003032"/>
<evidence type="ECO:0000256" key="1">
    <source>
        <dbReference type="SAM" id="MobiDB-lite"/>
    </source>
</evidence>
<evidence type="ECO:0000313" key="3">
    <source>
        <dbReference type="Proteomes" id="UP000005215"/>
    </source>
</evidence>
<dbReference type="Ensembl" id="ENSSTOT00000037091.1">
    <property type="protein sequence ID" value="ENSSTOP00000027923.1"/>
    <property type="gene ID" value="ENSSTOG00000031451.1"/>
</dbReference>
<dbReference type="STRING" id="43179.ENSSTOP00000027923"/>
<evidence type="ECO:0000313" key="2">
    <source>
        <dbReference type="Ensembl" id="ENSSTOP00000027923.1"/>
    </source>
</evidence>
<organism evidence="2 3">
    <name type="scientific">Ictidomys tridecemlineatus</name>
    <name type="common">Thirteen-lined ground squirrel</name>
    <name type="synonym">Spermophilus tridecemlineatus</name>
    <dbReference type="NCBI Taxonomy" id="43179"/>
    <lineage>
        <taxon>Eukaryota</taxon>
        <taxon>Metazoa</taxon>
        <taxon>Chordata</taxon>
        <taxon>Craniata</taxon>
        <taxon>Vertebrata</taxon>
        <taxon>Euteleostomi</taxon>
        <taxon>Mammalia</taxon>
        <taxon>Eutheria</taxon>
        <taxon>Euarchontoglires</taxon>
        <taxon>Glires</taxon>
        <taxon>Rodentia</taxon>
        <taxon>Sciuromorpha</taxon>
        <taxon>Sciuridae</taxon>
        <taxon>Xerinae</taxon>
        <taxon>Marmotini</taxon>
        <taxon>Ictidomys</taxon>
    </lineage>
</organism>
<dbReference type="AlphaFoldDB" id="A0A287D2Z1"/>
<accession>A0A287D2Z1</accession>
<dbReference type="GO" id="GO:0036126">
    <property type="term" value="C:sperm flagellum"/>
    <property type="evidence" value="ECO:0007669"/>
    <property type="project" value="Ensembl"/>
</dbReference>
<feature type="region of interest" description="Disordered" evidence="1">
    <location>
        <begin position="1"/>
        <end position="108"/>
    </location>
</feature>
<dbReference type="Proteomes" id="UP000005215">
    <property type="component" value="Unassembled WGS sequence"/>
</dbReference>
<protein>
    <submittedName>
        <fullName evidence="2">Spermatosis associated 3</fullName>
    </submittedName>
</protein>
<dbReference type="PANTHER" id="PTHR22234:SF0">
    <property type="entry name" value="SPERMATOGENESIS-ASSOCIATED PROTEIN 3"/>
    <property type="match status" value="1"/>
</dbReference>
<dbReference type="InParanoid" id="A0A287D2Z1"/>
<reference evidence="2" key="2">
    <citation type="submission" date="2025-08" db="UniProtKB">
        <authorList>
            <consortium name="Ensembl"/>
        </authorList>
    </citation>
    <scope>IDENTIFICATION</scope>
</reference>
<reference evidence="2" key="3">
    <citation type="submission" date="2025-09" db="UniProtKB">
        <authorList>
            <consortium name="Ensembl"/>
        </authorList>
    </citation>
    <scope>IDENTIFICATION</scope>
</reference>
<gene>
    <name evidence="2" type="primary">SPATA3</name>
</gene>
<dbReference type="Pfam" id="PF15662">
    <property type="entry name" value="SPATA3"/>
    <property type="match status" value="1"/>
</dbReference>
<feature type="compositionally biased region" description="Polar residues" evidence="1">
    <location>
        <begin position="60"/>
        <end position="74"/>
    </location>
</feature>
<keyword evidence="3" id="KW-1185">Reference proteome</keyword>
<proteinExistence type="predicted"/>
<dbReference type="FunCoup" id="A0A287D2Z1">
    <property type="interactions" value="5"/>
</dbReference>
<dbReference type="PANTHER" id="PTHR22234">
    <property type="entry name" value="TESTIS SPERMATOCYTE APOPTOSIS-RELATED GENE 1 PROTEIN"/>
    <property type="match status" value="1"/>
</dbReference>